<organism evidence="4 5">
    <name type="scientific">Meganyctiphanes norvegica</name>
    <name type="common">Northern krill</name>
    <name type="synonym">Thysanopoda norvegica</name>
    <dbReference type="NCBI Taxonomy" id="48144"/>
    <lineage>
        <taxon>Eukaryota</taxon>
        <taxon>Metazoa</taxon>
        <taxon>Ecdysozoa</taxon>
        <taxon>Arthropoda</taxon>
        <taxon>Crustacea</taxon>
        <taxon>Multicrustacea</taxon>
        <taxon>Malacostraca</taxon>
        <taxon>Eumalacostraca</taxon>
        <taxon>Eucarida</taxon>
        <taxon>Euphausiacea</taxon>
        <taxon>Euphausiidae</taxon>
        <taxon>Meganyctiphanes</taxon>
    </lineage>
</organism>
<gene>
    <name evidence="4" type="ORF">MNOR_LOCUS4059</name>
</gene>
<feature type="region of interest" description="Disordered" evidence="2">
    <location>
        <begin position="1"/>
        <end position="164"/>
    </location>
</feature>
<feature type="compositionally biased region" description="Polar residues" evidence="2">
    <location>
        <begin position="8"/>
        <end position="29"/>
    </location>
</feature>
<feature type="compositionally biased region" description="Polar residues" evidence="2">
    <location>
        <begin position="56"/>
        <end position="95"/>
    </location>
</feature>
<keyword evidence="1" id="KW-0479">Metal-binding</keyword>
<keyword evidence="1" id="KW-0862">Zinc</keyword>
<evidence type="ECO:0000259" key="3">
    <source>
        <dbReference type="PROSITE" id="PS50157"/>
    </source>
</evidence>
<dbReference type="PROSITE" id="PS50157">
    <property type="entry name" value="ZINC_FINGER_C2H2_2"/>
    <property type="match status" value="1"/>
</dbReference>
<feature type="compositionally biased region" description="Polar residues" evidence="2">
    <location>
        <begin position="470"/>
        <end position="486"/>
    </location>
</feature>
<dbReference type="SMART" id="SM00355">
    <property type="entry name" value="ZnF_C2H2"/>
    <property type="match status" value="3"/>
</dbReference>
<evidence type="ECO:0000256" key="1">
    <source>
        <dbReference type="PROSITE-ProRule" id="PRU00042"/>
    </source>
</evidence>
<reference evidence="4 5" key="1">
    <citation type="submission" date="2024-05" db="EMBL/GenBank/DDBJ databases">
        <authorList>
            <person name="Wallberg A."/>
        </authorList>
    </citation>
    <scope>NUCLEOTIDE SEQUENCE [LARGE SCALE GENOMIC DNA]</scope>
</reference>
<evidence type="ECO:0000313" key="5">
    <source>
        <dbReference type="Proteomes" id="UP001497623"/>
    </source>
</evidence>
<dbReference type="GO" id="GO:0008270">
    <property type="term" value="F:zinc ion binding"/>
    <property type="evidence" value="ECO:0007669"/>
    <property type="project" value="UniProtKB-KW"/>
</dbReference>
<dbReference type="AlphaFoldDB" id="A0AAV2PSA6"/>
<dbReference type="EMBL" id="CAXKWB010001465">
    <property type="protein sequence ID" value="CAL4064410.1"/>
    <property type="molecule type" value="Genomic_DNA"/>
</dbReference>
<dbReference type="InterPro" id="IPR013087">
    <property type="entry name" value="Znf_C2H2_type"/>
</dbReference>
<dbReference type="Proteomes" id="UP001497623">
    <property type="component" value="Unassembled WGS sequence"/>
</dbReference>
<name>A0AAV2PSA6_MEGNR</name>
<comment type="caution">
    <text evidence="4">The sequence shown here is derived from an EMBL/GenBank/DDBJ whole genome shotgun (WGS) entry which is preliminary data.</text>
</comment>
<accession>A0AAV2PSA6</accession>
<evidence type="ECO:0000313" key="4">
    <source>
        <dbReference type="EMBL" id="CAL4064410.1"/>
    </source>
</evidence>
<keyword evidence="1" id="KW-0863">Zinc-finger</keyword>
<keyword evidence="5" id="KW-1185">Reference proteome</keyword>
<feature type="domain" description="C2H2-type" evidence="3">
    <location>
        <begin position="547"/>
        <end position="571"/>
    </location>
</feature>
<proteinExistence type="predicted"/>
<feature type="compositionally biased region" description="Acidic residues" evidence="2">
    <location>
        <begin position="39"/>
        <end position="48"/>
    </location>
</feature>
<evidence type="ECO:0000256" key="2">
    <source>
        <dbReference type="SAM" id="MobiDB-lite"/>
    </source>
</evidence>
<protein>
    <recommendedName>
        <fullName evidence="3">C2H2-type domain-containing protein</fullName>
    </recommendedName>
</protein>
<feature type="compositionally biased region" description="Acidic residues" evidence="2">
    <location>
        <begin position="142"/>
        <end position="156"/>
    </location>
</feature>
<feature type="region of interest" description="Disordered" evidence="2">
    <location>
        <begin position="469"/>
        <end position="491"/>
    </location>
</feature>
<sequence length="571" mass="62887">MDEKVASSPIQMEETISNVTPGTNFSAPNVSEKRKLSETEGENNDEDESPPKKQQVDTIDNDLTNSHPEGNETNTHPEGNETNTHPEGNETNTLPEGNEANKQPGDNEAKKQPDGNGEDDDSNLQQVAEDVCVEYDMPAFFGDDDDDDEDETPENPDNDKSNVYYSGQGFHEIVEPGATGTVPCKACNRPFDSYRGLLQHVTHRKLCKELYGSEIEDLKLAIKLDPSTKKSDPSSRHKELVECSGCREQFRSLLSHLSKKPQCQVGYDMTLLKAQAEAAQKEKMKQYYRAKNIKNKSFDYGDYRGGGDSSDTNMSNDPNEILKNIMNSTEQKKSTQEINDSNSKENEDIAAAVKQEDVNNDETSEVGDKDIYKLENGTEAALKEAYAEAAANSEDGSGLHPLFPIAGLLHTMQKMNDGSSPTNAQLTPQQIFLMNFMNRVKTAQAANALANTGGKIGDKKDEKPKLVPNPVSTPVLNPASTSQAQFPRNGGNFGRKVGRSGMFMCARCKTGFINKDTYETHLSKSDCSKPQPGTRYPIKKSSSSGVYVCSKCKQGFIGTEVFENHMKTHET</sequence>
<dbReference type="PROSITE" id="PS00028">
    <property type="entry name" value="ZINC_FINGER_C2H2_1"/>
    <property type="match status" value="1"/>
</dbReference>